<name>M0CWF7_HALPD</name>
<dbReference type="Proteomes" id="UP000011513">
    <property type="component" value="Unassembled WGS sequence"/>
</dbReference>
<protein>
    <submittedName>
        <fullName evidence="1">Uncharacterized protein</fullName>
    </submittedName>
</protein>
<dbReference type="EMBL" id="AOIV01000045">
    <property type="protein sequence ID" value="ELZ26229.1"/>
    <property type="molecule type" value="Genomic_DNA"/>
</dbReference>
<dbReference type="AlphaFoldDB" id="M0CWF7"/>
<dbReference type="InParanoid" id="M0CWF7"/>
<proteinExistence type="predicted"/>
<accession>M0CWF7</accession>
<comment type="caution">
    <text evidence="1">The sequence shown here is derived from an EMBL/GenBank/DDBJ whole genome shotgun (WGS) entry which is preliminary data.</text>
</comment>
<gene>
    <name evidence="1" type="ORF">C474_21061</name>
</gene>
<organism evidence="1 2">
    <name type="scientific">Halogeometricum pallidum JCM 14848</name>
    <dbReference type="NCBI Taxonomy" id="1227487"/>
    <lineage>
        <taxon>Archaea</taxon>
        <taxon>Methanobacteriati</taxon>
        <taxon>Methanobacteriota</taxon>
        <taxon>Stenosarchaea group</taxon>
        <taxon>Halobacteria</taxon>
        <taxon>Halobacteriales</taxon>
        <taxon>Haloferacaceae</taxon>
        <taxon>Halogeometricum</taxon>
    </lineage>
</organism>
<sequence length="71" mass="7859">MNRESSTTTARIVLSAVFDSDAALTATRPFPLVLDARARRTENGTDDQRAVRDRSVTFCFSDRSSLPVLPE</sequence>
<reference evidence="1 2" key="1">
    <citation type="journal article" date="2014" name="PLoS Genet.">
        <title>Phylogenetically driven sequencing of extremely halophilic archaea reveals strategies for static and dynamic osmo-response.</title>
        <authorList>
            <person name="Becker E.A."/>
            <person name="Seitzer P.M."/>
            <person name="Tritt A."/>
            <person name="Larsen D."/>
            <person name="Krusor M."/>
            <person name="Yao A.I."/>
            <person name="Wu D."/>
            <person name="Madern D."/>
            <person name="Eisen J.A."/>
            <person name="Darling A.E."/>
            <person name="Facciotti M.T."/>
        </authorList>
    </citation>
    <scope>NUCLEOTIDE SEQUENCE [LARGE SCALE GENOMIC DNA]</scope>
    <source>
        <strain evidence="1 2">JCM 14848</strain>
    </source>
</reference>
<evidence type="ECO:0000313" key="2">
    <source>
        <dbReference type="Proteomes" id="UP000011513"/>
    </source>
</evidence>
<keyword evidence="2" id="KW-1185">Reference proteome</keyword>
<evidence type="ECO:0000313" key="1">
    <source>
        <dbReference type="EMBL" id="ELZ26229.1"/>
    </source>
</evidence>